<dbReference type="FunFam" id="3.30.565.10:FF:000023">
    <property type="entry name" value="PAS domain-containing sensor histidine kinase"/>
    <property type="match status" value="1"/>
</dbReference>
<evidence type="ECO:0000256" key="3">
    <source>
        <dbReference type="ARBA" id="ARBA00012438"/>
    </source>
</evidence>
<name>A0A345BY54_9BACI</name>
<dbReference type="SMART" id="SM00388">
    <property type="entry name" value="HisKA"/>
    <property type="match status" value="1"/>
</dbReference>
<dbReference type="NCBIfam" id="NF046044">
    <property type="entry name" value="PnpS"/>
    <property type="match status" value="1"/>
</dbReference>
<keyword evidence="6" id="KW-0808">Transferase</keyword>
<dbReference type="OrthoDB" id="9813151at2"/>
<protein>
    <recommendedName>
        <fullName evidence="3">histidine kinase</fullName>
        <ecNumber evidence="3">2.7.13.3</ecNumber>
    </recommendedName>
</protein>
<dbReference type="Gene3D" id="3.30.450.20">
    <property type="entry name" value="PAS domain"/>
    <property type="match status" value="1"/>
</dbReference>
<dbReference type="InterPro" id="IPR003661">
    <property type="entry name" value="HisK_dim/P_dom"/>
</dbReference>
<dbReference type="PROSITE" id="PS50109">
    <property type="entry name" value="HIS_KIN"/>
    <property type="match status" value="1"/>
</dbReference>
<evidence type="ECO:0000259" key="13">
    <source>
        <dbReference type="PROSITE" id="PS50109"/>
    </source>
</evidence>
<dbReference type="SMART" id="SM00387">
    <property type="entry name" value="HATPase_c"/>
    <property type="match status" value="1"/>
</dbReference>
<gene>
    <name evidence="15" type="ORF">DT065_07475</name>
</gene>
<evidence type="ECO:0000256" key="11">
    <source>
        <dbReference type="ARBA" id="ARBA00023136"/>
    </source>
</evidence>
<keyword evidence="8" id="KW-0418">Kinase</keyword>
<dbReference type="CDD" id="cd00130">
    <property type="entry name" value="PAS"/>
    <property type="match status" value="1"/>
</dbReference>
<dbReference type="InterPro" id="IPR003660">
    <property type="entry name" value="HAMP_dom"/>
</dbReference>
<evidence type="ECO:0000313" key="16">
    <source>
        <dbReference type="Proteomes" id="UP000252100"/>
    </source>
</evidence>
<dbReference type="KEGG" id="rue:DT065_07475"/>
<evidence type="ECO:0000256" key="4">
    <source>
        <dbReference type="ARBA" id="ARBA00022475"/>
    </source>
</evidence>
<dbReference type="InterPro" id="IPR004358">
    <property type="entry name" value="Sig_transdc_His_kin-like_C"/>
</dbReference>
<keyword evidence="12" id="KW-0812">Transmembrane</keyword>
<dbReference type="InterPro" id="IPR003594">
    <property type="entry name" value="HATPase_dom"/>
</dbReference>
<organism evidence="15 16">
    <name type="scientific">Salicibibacter kimchii</name>
    <dbReference type="NCBI Taxonomy" id="2099786"/>
    <lineage>
        <taxon>Bacteria</taxon>
        <taxon>Bacillati</taxon>
        <taxon>Bacillota</taxon>
        <taxon>Bacilli</taxon>
        <taxon>Bacillales</taxon>
        <taxon>Bacillaceae</taxon>
        <taxon>Salicibibacter</taxon>
    </lineage>
</organism>
<dbReference type="SMART" id="SM00304">
    <property type="entry name" value="HAMP"/>
    <property type="match status" value="1"/>
</dbReference>
<dbReference type="InterPro" id="IPR005467">
    <property type="entry name" value="His_kinase_dom"/>
</dbReference>
<dbReference type="Pfam" id="PF00672">
    <property type="entry name" value="HAMP"/>
    <property type="match status" value="1"/>
</dbReference>
<keyword evidence="16" id="KW-1185">Reference proteome</keyword>
<dbReference type="CDD" id="cd00082">
    <property type="entry name" value="HisKA"/>
    <property type="match status" value="1"/>
</dbReference>
<dbReference type="EC" id="2.7.13.3" evidence="3"/>
<keyword evidence="10" id="KW-0902">Two-component regulatory system</keyword>
<evidence type="ECO:0000256" key="2">
    <source>
        <dbReference type="ARBA" id="ARBA00004651"/>
    </source>
</evidence>
<evidence type="ECO:0000256" key="7">
    <source>
        <dbReference type="ARBA" id="ARBA00022741"/>
    </source>
</evidence>
<feature type="domain" description="HAMP" evidence="14">
    <location>
        <begin position="181"/>
        <end position="233"/>
    </location>
</feature>
<evidence type="ECO:0000256" key="9">
    <source>
        <dbReference type="ARBA" id="ARBA00022840"/>
    </source>
</evidence>
<keyword evidence="9" id="KW-0067">ATP-binding</keyword>
<dbReference type="Gene3D" id="6.10.340.10">
    <property type="match status" value="1"/>
</dbReference>
<feature type="transmembrane region" description="Helical" evidence="12">
    <location>
        <begin position="157"/>
        <end position="177"/>
    </location>
</feature>
<dbReference type="Pfam" id="PF16736">
    <property type="entry name" value="sCache_like"/>
    <property type="match status" value="1"/>
</dbReference>
<feature type="domain" description="Histidine kinase" evidence="13">
    <location>
        <begin position="363"/>
        <end position="580"/>
    </location>
</feature>
<keyword evidence="4" id="KW-1003">Cell membrane</keyword>
<dbReference type="Gene3D" id="3.30.565.10">
    <property type="entry name" value="Histidine kinase-like ATPase, C-terminal domain"/>
    <property type="match status" value="1"/>
</dbReference>
<dbReference type="SUPFAM" id="SSF55874">
    <property type="entry name" value="ATPase domain of HSP90 chaperone/DNA topoisomerase II/histidine kinase"/>
    <property type="match status" value="1"/>
</dbReference>
<dbReference type="GO" id="GO:0004721">
    <property type="term" value="F:phosphoprotein phosphatase activity"/>
    <property type="evidence" value="ECO:0007669"/>
    <property type="project" value="TreeGrafter"/>
</dbReference>
<evidence type="ECO:0000259" key="14">
    <source>
        <dbReference type="PROSITE" id="PS50885"/>
    </source>
</evidence>
<dbReference type="Pfam" id="PF02518">
    <property type="entry name" value="HATPase_c"/>
    <property type="match status" value="1"/>
</dbReference>
<sequence length="614" mass="68860">MNAFRFRLMISLLVIILLTLAALGFLIGQLINDLYMDETVDRLQKEARMVASVVQESDEAPQTLSEEIGEQLDLRVTFLAGDGEVIAESSDVEGDEMENHLNREEVQLAGNSEGATIRESETVGRNLLYYAHPMGEGEGYVRLALPIDTVQAATGQMWMIIAVGFLVALIVIVVLGYRVTQRLTRPIGQVTTMANELAKGNYQARTNDETSGELGQLTRSINTLAYNLQKTTSNYQRQQENLEALIDNMGSGLMFIDGRGRITLANRMCDDIFQTDTSEWLEHLYYDRIHDHNFVQFIQRVFLTEAHAHEQLHFDDSWSLKHYEAYGTPVINSKSQLHGVVVVLHDITGLKRLEEIRKDFVANVSHELKTPVTSLKGFAETLLNEPMENQDVQGQFLDIIWKESDRLQDLVSDLLELSRIETHNFQLDLQPIDLLEIGAETERLLSKKAADKSVQFNVSSEGNTEMIGDVARIKQMLLNLLTNAIAYTGEGGKVELNIYEEAEFIVCRVSDTGIGIDENDLPRIFERFYRVDKARSRDLGGTGLGLAIVKHLLEAHEGTIEAESEPNVGTTFTIRLPKEPKGAWATPTKNKASMYKKMTETNTTFAIGCLNGKI</sequence>
<dbReference type="Proteomes" id="UP000252100">
    <property type="component" value="Chromosome"/>
</dbReference>
<dbReference type="GO" id="GO:0005524">
    <property type="term" value="F:ATP binding"/>
    <property type="evidence" value="ECO:0007669"/>
    <property type="project" value="UniProtKB-KW"/>
</dbReference>
<dbReference type="InterPro" id="IPR035965">
    <property type="entry name" value="PAS-like_dom_sf"/>
</dbReference>
<dbReference type="PANTHER" id="PTHR45453:SF1">
    <property type="entry name" value="PHOSPHATE REGULON SENSOR PROTEIN PHOR"/>
    <property type="match status" value="1"/>
</dbReference>
<dbReference type="SUPFAM" id="SSF158472">
    <property type="entry name" value="HAMP domain-like"/>
    <property type="match status" value="1"/>
</dbReference>
<dbReference type="Pfam" id="PF00512">
    <property type="entry name" value="HisKA"/>
    <property type="match status" value="1"/>
</dbReference>
<dbReference type="Gene3D" id="1.10.287.130">
    <property type="match status" value="1"/>
</dbReference>
<comment type="catalytic activity">
    <reaction evidence="1">
        <text>ATP + protein L-histidine = ADP + protein N-phospho-L-histidine.</text>
        <dbReference type="EC" id="2.7.13.3"/>
    </reaction>
</comment>
<dbReference type="PRINTS" id="PR00344">
    <property type="entry name" value="BCTRLSENSOR"/>
</dbReference>
<evidence type="ECO:0000256" key="10">
    <source>
        <dbReference type="ARBA" id="ARBA00023012"/>
    </source>
</evidence>
<reference evidence="15 16" key="1">
    <citation type="journal article" date="2018" name="J. Microbiol.">
        <title>Salicibibacter kimchii gen. nov., sp. nov., a moderately halophilic and alkalitolerant bacterium in the family Bacillaceae, isolated from kimchi.</title>
        <authorList>
            <person name="Jang J.Y."/>
            <person name="Oh Y.J."/>
            <person name="Lim S.K."/>
            <person name="Park H.K."/>
            <person name="Lee C."/>
            <person name="Kim J.Y."/>
            <person name="Lee M.A."/>
            <person name="Choi H.J."/>
        </authorList>
    </citation>
    <scope>NUCLEOTIDE SEQUENCE [LARGE SCALE GENOMIC DNA]</scope>
    <source>
        <strain evidence="15 16">NKC1-1</strain>
    </source>
</reference>
<dbReference type="SUPFAM" id="SSF47384">
    <property type="entry name" value="Homodimeric domain of signal transducing histidine kinase"/>
    <property type="match status" value="1"/>
</dbReference>
<dbReference type="GO" id="GO:0000155">
    <property type="term" value="F:phosphorelay sensor kinase activity"/>
    <property type="evidence" value="ECO:0007669"/>
    <property type="project" value="InterPro"/>
</dbReference>
<dbReference type="GO" id="GO:0016036">
    <property type="term" value="P:cellular response to phosphate starvation"/>
    <property type="evidence" value="ECO:0007669"/>
    <property type="project" value="TreeGrafter"/>
</dbReference>
<evidence type="ECO:0000256" key="8">
    <source>
        <dbReference type="ARBA" id="ARBA00022777"/>
    </source>
</evidence>
<dbReference type="InterPro" id="IPR031967">
    <property type="entry name" value="PhoR_single_Cache-like_dom"/>
</dbReference>
<dbReference type="CDD" id="cd00075">
    <property type="entry name" value="HATPase"/>
    <property type="match status" value="1"/>
</dbReference>
<dbReference type="InterPro" id="IPR013767">
    <property type="entry name" value="PAS_fold"/>
</dbReference>
<dbReference type="Pfam" id="PF00989">
    <property type="entry name" value="PAS"/>
    <property type="match status" value="1"/>
</dbReference>
<dbReference type="EMBL" id="CP031092">
    <property type="protein sequence ID" value="AXF55885.1"/>
    <property type="molecule type" value="Genomic_DNA"/>
</dbReference>
<dbReference type="GO" id="GO:0006355">
    <property type="term" value="P:regulation of DNA-templated transcription"/>
    <property type="evidence" value="ECO:0007669"/>
    <property type="project" value="InterPro"/>
</dbReference>
<dbReference type="PROSITE" id="PS50885">
    <property type="entry name" value="HAMP"/>
    <property type="match status" value="1"/>
</dbReference>
<evidence type="ECO:0000256" key="12">
    <source>
        <dbReference type="SAM" id="Phobius"/>
    </source>
</evidence>
<evidence type="ECO:0000256" key="6">
    <source>
        <dbReference type="ARBA" id="ARBA00022679"/>
    </source>
</evidence>
<dbReference type="InterPro" id="IPR036890">
    <property type="entry name" value="HATPase_C_sf"/>
</dbReference>
<dbReference type="InterPro" id="IPR000014">
    <property type="entry name" value="PAS"/>
</dbReference>
<proteinExistence type="predicted"/>
<comment type="subcellular location">
    <subcellularLocation>
        <location evidence="2">Cell membrane</location>
        <topology evidence="2">Multi-pass membrane protein</topology>
    </subcellularLocation>
</comment>
<dbReference type="SMART" id="SM00091">
    <property type="entry name" value="PAS"/>
    <property type="match status" value="1"/>
</dbReference>
<dbReference type="AlphaFoldDB" id="A0A345BY54"/>
<dbReference type="CDD" id="cd06225">
    <property type="entry name" value="HAMP"/>
    <property type="match status" value="1"/>
</dbReference>
<dbReference type="SUPFAM" id="SSF55785">
    <property type="entry name" value="PYP-like sensor domain (PAS domain)"/>
    <property type="match status" value="1"/>
</dbReference>
<keyword evidence="11 12" id="KW-0472">Membrane</keyword>
<evidence type="ECO:0000256" key="5">
    <source>
        <dbReference type="ARBA" id="ARBA00022553"/>
    </source>
</evidence>
<dbReference type="InterPro" id="IPR036097">
    <property type="entry name" value="HisK_dim/P_sf"/>
</dbReference>
<evidence type="ECO:0000313" key="15">
    <source>
        <dbReference type="EMBL" id="AXF55885.1"/>
    </source>
</evidence>
<dbReference type="InterPro" id="IPR050351">
    <property type="entry name" value="BphY/WalK/GraS-like"/>
</dbReference>
<dbReference type="PANTHER" id="PTHR45453">
    <property type="entry name" value="PHOSPHATE REGULON SENSOR PROTEIN PHOR"/>
    <property type="match status" value="1"/>
</dbReference>
<evidence type="ECO:0000256" key="1">
    <source>
        <dbReference type="ARBA" id="ARBA00000085"/>
    </source>
</evidence>
<dbReference type="FunFam" id="1.10.287.130:FF:000008">
    <property type="entry name" value="Two-component sensor histidine kinase"/>
    <property type="match status" value="1"/>
</dbReference>
<dbReference type="GO" id="GO:0005886">
    <property type="term" value="C:plasma membrane"/>
    <property type="evidence" value="ECO:0007669"/>
    <property type="project" value="UniProtKB-SubCell"/>
</dbReference>
<keyword evidence="7" id="KW-0547">Nucleotide-binding</keyword>
<keyword evidence="5" id="KW-0597">Phosphoprotein</keyword>
<keyword evidence="12" id="KW-1133">Transmembrane helix</keyword>
<accession>A0A345BY54</accession>